<dbReference type="PANTHER" id="PTHR11717">
    <property type="entry name" value="LOW MOLECULAR WEIGHT PROTEIN TYROSINE PHOSPHATASE"/>
    <property type="match status" value="1"/>
</dbReference>
<feature type="active site" evidence="4">
    <location>
        <position position="43"/>
    </location>
</feature>
<gene>
    <name evidence="6" type="ORF">D8Y23_08235</name>
</gene>
<dbReference type="EMBL" id="RBZY01000024">
    <property type="protein sequence ID" value="RWR19194.1"/>
    <property type="molecule type" value="Genomic_DNA"/>
</dbReference>
<protein>
    <submittedName>
        <fullName evidence="6">Low molecular weight phosphatase family protein</fullName>
    </submittedName>
</protein>
<evidence type="ECO:0000256" key="4">
    <source>
        <dbReference type="PIRSR" id="PIRSR617867-1"/>
    </source>
</evidence>
<reference evidence="6 7" key="1">
    <citation type="journal article" date="2018" name="Front. Microbiol.">
        <title>Novel Insights Into Bacterial Dimethylsulfoniopropionate Catabolism in the East China Sea.</title>
        <authorList>
            <person name="Liu J."/>
            <person name="Liu J."/>
            <person name="Zhang S.H."/>
            <person name="Liang J."/>
            <person name="Lin H."/>
            <person name="Song D."/>
            <person name="Yang G.P."/>
            <person name="Todd J.D."/>
            <person name="Zhang X.H."/>
        </authorList>
    </citation>
    <scope>NUCLEOTIDE SEQUENCE [LARGE SCALE GENOMIC DNA]</scope>
    <source>
        <strain evidence="6 7">ZYFD042</strain>
    </source>
</reference>
<proteinExistence type="inferred from homology"/>
<evidence type="ECO:0000256" key="3">
    <source>
        <dbReference type="ARBA" id="ARBA00022912"/>
    </source>
</evidence>
<evidence type="ECO:0000313" key="7">
    <source>
        <dbReference type="Proteomes" id="UP000285970"/>
    </source>
</evidence>
<evidence type="ECO:0000256" key="2">
    <source>
        <dbReference type="ARBA" id="ARBA00022801"/>
    </source>
</evidence>
<dbReference type="InterPro" id="IPR017867">
    <property type="entry name" value="Tyr_phospatase_low_mol_wt"/>
</dbReference>
<dbReference type="SMART" id="SM00226">
    <property type="entry name" value="LMWPc"/>
    <property type="match status" value="1"/>
</dbReference>
<dbReference type="PANTHER" id="PTHR11717:SF31">
    <property type="entry name" value="LOW MOLECULAR WEIGHT PROTEIN-TYROSINE-PHOSPHATASE ETP-RELATED"/>
    <property type="match status" value="1"/>
</dbReference>
<accession>A0A3S3L8X8</accession>
<dbReference type="InterPro" id="IPR050438">
    <property type="entry name" value="LMW_PTPase"/>
</dbReference>
<feature type="active site" description="Nucleophile" evidence="4">
    <location>
        <position position="37"/>
    </location>
</feature>
<dbReference type="AlphaFoldDB" id="A0A3S3L8X8"/>
<comment type="similarity">
    <text evidence="1">Belongs to the low molecular weight phosphotyrosine protein phosphatase family.</text>
</comment>
<dbReference type="GO" id="GO:0004725">
    <property type="term" value="F:protein tyrosine phosphatase activity"/>
    <property type="evidence" value="ECO:0007669"/>
    <property type="project" value="InterPro"/>
</dbReference>
<comment type="caution">
    <text evidence="6">The sequence shown here is derived from an EMBL/GenBank/DDBJ whole genome shotgun (WGS) entry which is preliminary data.</text>
</comment>
<feature type="domain" description="Phosphotyrosine protein phosphatase I" evidence="5">
    <location>
        <begin position="31"/>
        <end position="221"/>
    </location>
</feature>
<dbReference type="Gene3D" id="3.40.50.2300">
    <property type="match status" value="1"/>
</dbReference>
<name>A0A3S3L8X8_9MICO</name>
<keyword evidence="3" id="KW-0904">Protein phosphatase</keyword>
<sequence>MLLCEHPDRVEAGAPLGSPKGWTGGLVEVTFTILSVCTGNVCRSPIAEMALADALSPIAEVSVESAGVAALVGAGVPEPARRIAAEEDIDASHHVARQIDSALIRGADLVLAMARDHRRAIVETVPAAMRRSFTLRELARVADGIEAQLPEALANSGATTPEEGMRAAVALAASLRGTVPPPADPQMFDIIDPYRQSDEVYRRSFAELLPAAERVAAFLTTAARLASR</sequence>
<dbReference type="InterPro" id="IPR023485">
    <property type="entry name" value="Ptyr_pPase"/>
</dbReference>
<evidence type="ECO:0000256" key="1">
    <source>
        <dbReference type="ARBA" id="ARBA00011063"/>
    </source>
</evidence>
<dbReference type="SUPFAM" id="SSF52788">
    <property type="entry name" value="Phosphotyrosine protein phosphatases I"/>
    <property type="match status" value="1"/>
</dbReference>
<organism evidence="6 7">
    <name type="scientific">Microbacterium enclense</name>
    <dbReference type="NCBI Taxonomy" id="993073"/>
    <lineage>
        <taxon>Bacteria</taxon>
        <taxon>Bacillati</taxon>
        <taxon>Actinomycetota</taxon>
        <taxon>Actinomycetes</taxon>
        <taxon>Micrococcales</taxon>
        <taxon>Microbacteriaceae</taxon>
        <taxon>Microbacterium</taxon>
    </lineage>
</organism>
<keyword evidence="2" id="KW-0378">Hydrolase</keyword>
<dbReference type="Pfam" id="PF01451">
    <property type="entry name" value="LMWPc"/>
    <property type="match status" value="1"/>
</dbReference>
<evidence type="ECO:0000259" key="5">
    <source>
        <dbReference type="SMART" id="SM00226"/>
    </source>
</evidence>
<dbReference type="InterPro" id="IPR036196">
    <property type="entry name" value="Ptyr_pPase_sf"/>
</dbReference>
<evidence type="ECO:0000313" key="6">
    <source>
        <dbReference type="EMBL" id="RWR19194.1"/>
    </source>
</evidence>
<dbReference type="Proteomes" id="UP000285970">
    <property type="component" value="Unassembled WGS sequence"/>
</dbReference>
<dbReference type="PRINTS" id="PR00719">
    <property type="entry name" value="LMWPTPASE"/>
</dbReference>